<dbReference type="InterPro" id="IPR036291">
    <property type="entry name" value="NAD(P)-bd_dom_sf"/>
</dbReference>
<evidence type="ECO:0000313" key="1">
    <source>
        <dbReference type="EMBL" id="NGY66061.1"/>
    </source>
</evidence>
<protein>
    <recommendedName>
        <fullName evidence="3">Short chain dehydrogenase</fullName>
    </recommendedName>
</protein>
<dbReference type="Gene3D" id="3.40.50.720">
    <property type="entry name" value="NAD(P)-binding Rossmann-like Domain"/>
    <property type="match status" value="1"/>
</dbReference>
<proteinExistence type="predicted"/>
<comment type="caution">
    <text evidence="1">The sequence shown here is derived from an EMBL/GenBank/DDBJ whole genome shotgun (WGS) entry which is preliminary data.</text>
</comment>
<name>A0A7C9W5S4_9PSEU</name>
<accession>A0A7C9W5S4</accession>
<keyword evidence="2" id="KW-1185">Reference proteome</keyword>
<reference evidence="1 2" key="1">
    <citation type="submission" date="2020-03" db="EMBL/GenBank/DDBJ databases">
        <title>Isolation and identification of active actinomycetes.</title>
        <authorList>
            <person name="Sun X."/>
        </authorList>
    </citation>
    <scope>NUCLEOTIDE SEQUENCE [LARGE SCALE GENOMIC DNA]</scope>
    <source>
        <strain evidence="1 2">NEAU-D13</strain>
    </source>
</reference>
<sequence>MKCAVVSGAAAGIGAATAKHLAGNGYRVVGIDLHGDVAAQGDVSDPGTWHRAVELCDGGVGVEVDEEAVRRAAEIGHSWRSPIWRYDDGSFAEW</sequence>
<gene>
    <name evidence="1" type="ORF">G7043_44965</name>
</gene>
<evidence type="ECO:0000313" key="2">
    <source>
        <dbReference type="Proteomes" id="UP000481360"/>
    </source>
</evidence>
<evidence type="ECO:0008006" key="3">
    <source>
        <dbReference type="Google" id="ProtNLM"/>
    </source>
</evidence>
<dbReference type="EMBL" id="JAAMPJ010000019">
    <property type="protein sequence ID" value="NGY66061.1"/>
    <property type="molecule type" value="Genomic_DNA"/>
</dbReference>
<dbReference type="AlphaFoldDB" id="A0A7C9W5S4"/>
<dbReference type="Proteomes" id="UP000481360">
    <property type="component" value="Unassembled WGS sequence"/>
</dbReference>
<dbReference type="SUPFAM" id="SSF51735">
    <property type="entry name" value="NAD(P)-binding Rossmann-fold domains"/>
    <property type="match status" value="1"/>
</dbReference>
<organism evidence="1 2">
    <name type="scientific">Lentzea alba</name>
    <dbReference type="NCBI Taxonomy" id="2714351"/>
    <lineage>
        <taxon>Bacteria</taxon>
        <taxon>Bacillati</taxon>
        <taxon>Actinomycetota</taxon>
        <taxon>Actinomycetes</taxon>
        <taxon>Pseudonocardiales</taxon>
        <taxon>Pseudonocardiaceae</taxon>
        <taxon>Lentzea</taxon>
    </lineage>
</organism>